<dbReference type="PROSITE" id="PS50103">
    <property type="entry name" value="ZF_C3H1"/>
    <property type="match status" value="2"/>
</dbReference>
<protein>
    <submittedName>
        <fullName evidence="4">Zinc finger CCCH-type containing 11A</fullName>
    </submittedName>
</protein>
<organism evidence="4 5">
    <name type="scientific">Oryzias latipes</name>
    <name type="common">Japanese rice fish</name>
    <name type="synonym">Japanese killifish</name>
    <dbReference type="NCBI Taxonomy" id="8090"/>
    <lineage>
        <taxon>Eukaryota</taxon>
        <taxon>Metazoa</taxon>
        <taxon>Chordata</taxon>
        <taxon>Craniata</taxon>
        <taxon>Vertebrata</taxon>
        <taxon>Euteleostomi</taxon>
        <taxon>Actinopterygii</taxon>
        <taxon>Neopterygii</taxon>
        <taxon>Teleostei</taxon>
        <taxon>Neoteleostei</taxon>
        <taxon>Acanthomorphata</taxon>
        <taxon>Ovalentaria</taxon>
        <taxon>Atherinomorphae</taxon>
        <taxon>Beloniformes</taxon>
        <taxon>Adrianichthyidae</taxon>
        <taxon>Oryziinae</taxon>
        <taxon>Oryzias</taxon>
    </lineage>
</organism>
<feature type="compositionally biased region" description="Polar residues" evidence="2">
    <location>
        <begin position="312"/>
        <end position="322"/>
    </location>
</feature>
<dbReference type="GO" id="GO:0008270">
    <property type="term" value="F:zinc ion binding"/>
    <property type="evidence" value="ECO:0007669"/>
    <property type="project" value="UniProtKB-KW"/>
</dbReference>
<accession>A0A3P9GZT2</accession>
<dbReference type="InterPro" id="IPR041686">
    <property type="entry name" value="Znf-CCCH_3"/>
</dbReference>
<feature type="zinc finger region" description="C3H1-type" evidence="1">
    <location>
        <begin position="31"/>
        <end position="57"/>
    </location>
</feature>
<reference evidence="4" key="3">
    <citation type="submission" date="2025-08" db="UniProtKB">
        <authorList>
            <consortium name="Ensembl"/>
        </authorList>
    </citation>
    <scope>IDENTIFICATION</scope>
    <source>
        <strain evidence="4">HSOK</strain>
    </source>
</reference>
<reference evidence="4 5" key="2">
    <citation type="submission" date="2017-04" db="EMBL/GenBank/DDBJ databases">
        <title>CpG methylation of centromeres and impact of large insertions on vertebrate speciation.</title>
        <authorList>
            <person name="Ichikawa K."/>
            <person name="Yoshimura J."/>
            <person name="Morishita S."/>
        </authorList>
    </citation>
    <scope>NUCLEOTIDE SEQUENCE</scope>
    <source>
        <strain evidence="4 5">HSOK</strain>
    </source>
</reference>
<evidence type="ECO:0000259" key="3">
    <source>
        <dbReference type="PROSITE" id="PS50103"/>
    </source>
</evidence>
<keyword evidence="1" id="KW-0862">Zinc</keyword>
<dbReference type="Proteomes" id="UP000265200">
    <property type="component" value="Chromosome 5"/>
</dbReference>
<dbReference type="FunFam" id="4.10.1000.10:FF:000026">
    <property type="entry name" value="Zinc finger CCCH domain-containing protein 11A"/>
    <property type="match status" value="1"/>
</dbReference>
<feature type="compositionally biased region" description="Low complexity" evidence="2">
    <location>
        <begin position="754"/>
        <end position="763"/>
    </location>
</feature>
<dbReference type="InterPro" id="IPR000571">
    <property type="entry name" value="Znf_CCCH"/>
</dbReference>
<dbReference type="PANTHER" id="PTHR15725">
    <property type="entry name" value="ZN-FINGER, C-X8-C-X5-C-X3-H TYPE-CONTAINING"/>
    <property type="match status" value="1"/>
</dbReference>
<evidence type="ECO:0000256" key="1">
    <source>
        <dbReference type="PROSITE-ProRule" id="PRU00723"/>
    </source>
</evidence>
<dbReference type="PANTHER" id="PTHR15725:SF14">
    <property type="entry name" value="ZINC FINGER CCCH DOMAIN-CONTAINING PROTEIN 11A"/>
    <property type="match status" value="1"/>
</dbReference>
<feature type="region of interest" description="Disordered" evidence="2">
    <location>
        <begin position="134"/>
        <end position="179"/>
    </location>
</feature>
<evidence type="ECO:0000313" key="4">
    <source>
        <dbReference type="Ensembl" id="ENSORLP00015000862.1"/>
    </source>
</evidence>
<keyword evidence="1" id="KW-0479">Metal-binding</keyword>
<feature type="region of interest" description="Disordered" evidence="2">
    <location>
        <begin position="341"/>
        <end position="360"/>
    </location>
</feature>
<keyword evidence="1" id="KW-0863">Zinc-finger</keyword>
<evidence type="ECO:0000313" key="5">
    <source>
        <dbReference type="Proteomes" id="UP000265200"/>
    </source>
</evidence>
<feature type="compositionally biased region" description="Acidic residues" evidence="2">
    <location>
        <begin position="153"/>
        <end position="164"/>
    </location>
</feature>
<feature type="region of interest" description="Disordered" evidence="2">
    <location>
        <begin position="397"/>
        <end position="655"/>
    </location>
</feature>
<dbReference type="Pfam" id="PF15663">
    <property type="entry name" value="zf-CCCH_3"/>
    <property type="match status" value="1"/>
</dbReference>
<sequence length="804" mass="87756">MTNHGDDCYFFYYSTCTKGDSCPFRHCEAAMGNETVCNLWQEGRCFRPTCKFRHMEITKNRKEIPCYWENQPAGCQKPHCAFFHEKPRCIQGLFVPPDQSQNKNEEEHLEDTPAAPPVVLATSTNPQLRGVIKTETTEPVPSPTHPPVVINAADDDEDEDEEGEDNRVGPSPRKLQRTGEALTFGVSTLEEIRLRKALMASMRTGFGQRAEGVANGEKENIQAFFRATSSQSRAGQPGSEVMVRSKRGVSERLGLRMPHTGGRGREGLPLRKSLAERLGGVLEEPSAPTQEGVKPVKDRLGLFSGPAAAEHSGSSAEKNSASVKDPVQIRIKTLEEIRREKAAKSQKDAPLDVSPDAPAEIPKTGAVRTIRGVKRTVSVKDAPVGNIKTFSEIVLSKKKRQEEKRARISKIAEGSVEKTVSRTPDESDTPEDGKEGKVRVKTLEEIRREKAARLQAQQDTDSGESRDQEGPAKKRRLLKVKKLETQDHSGTLEETPPTEKLQKTAKMGSVQVKTFEEIMREKRLRQQEGEEEASNSPEAEAVRGPTKRKAPVKADPASPEPSSPADPPRVSVRKLLPPRSKGASNTQQVPIQGKTGDVTDSRSTTPPSENQNQTGCTEQSGESKVRPKLNVKPSVVKLATPLRPAQKKRGAEPSAVAAVKPLNSAAAVQEAPQESTCTPSQVLPSSEALLKSAVPRFPTPLPEASPGEEELQTVPVFKQSGGQKAGVAIKETCSVPHSPSVRTTTQSRARRTSTTRPTSDSSTPAVDDFEELINQFTDDHLDGDVDPGLGEDDLLQELSEMIDS</sequence>
<feature type="domain" description="C3H1-type" evidence="3">
    <location>
        <begin position="31"/>
        <end position="57"/>
    </location>
</feature>
<feature type="region of interest" description="Disordered" evidence="2">
    <location>
        <begin position="226"/>
        <end position="270"/>
    </location>
</feature>
<reference key="1">
    <citation type="journal article" date="2007" name="Nature">
        <title>The medaka draft genome and insights into vertebrate genome evolution.</title>
        <authorList>
            <person name="Kasahara M."/>
            <person name="Naruse K."/>
            <person name="Sasaki S."/>
            <person name="Nakatani Y."/>
            <person name="Qu W."/>
            <person name="Ahsan B."/>
            <person name="Yamada T."/>
            <person name="Nagayasu Y."/>
            <person name="Doi K."/>
            <person name="Kasai Y."/>
            <person name="Jindo T."/>
            <person name="Kobayashi D."/>
            <person name="Shimada A."/>
            <person name="Toyoda A."/>
            <person name="Kuroki Y."/>
            <person name="Fujiyama A."/>
            <person name="Sasaki T."/>
            <person name="Shimizu A."/>
            <person name="Asakawa S."/>
            <person name="Shimizu N."/>
            <person name="Hashimoto S."/>
            <person name="Yang J."/>
            <person name="Lee Y."/>
            <person name="Matsushima K."/>
            <person name="Sugano S."/>
            <person name="Sakaizumi M."/>
            <person name="Narita T."/>
            <person name="Ohishi K."/>
            <person name="Haga S."/>
            <person name="Ohta F."/>
            <person name="Nomoto H."/>
            <person name="Nogata K."/>
            <person name="Morishita T."/>
            <person name="Endo T."/>
            <person name="Shin-I T."/>
            <person name="Takeda H."/>
            <person name="Morishita S."/>
            <person name="Kohara Y."/>
        </authorList>
    </citation>
    <scope>NUCLEOTIDE SEQUENCE [LARGE SCALE GENOMIC DNA]</scope>
    <source>
        <strain>Hd-rR</strain>
    </source>
</reference>
<feature type="region of interest" description="Disordered" evidence="2">
    <location>
        <begin position="735"/>
        <end position="766"/>
    </location>
</feature>
<dbReference type="Ensembl" id="ENSORLT00015013615.1">
    <property type="protein sequence ID" value="ENSORLP00015000862.1"/>
    <property type="gene ID" value="ENSORLG00015001454.1"/>
</dbReference>
<feature type="region of interest" description="Disordered" evidence="2">
    <location>
        <begin position="95"/>
        <end position="118"/>
    </location>
</feature>
<reference evidence="4" key="4">
    <citation type="submission" date="2025-09" db="UniProtKB">
        <authorList>
            <consortium name="Ensembl"/>
        </authorList>
    </citation>
    <scope>IDENTIFICATION</scope>
    <source>
        <strain evidence="4">HSOK</strain>
    </source>
</reference>
<feature type="compositionally biased region" description="Basic and acidic residues" evidence="2">
    <location>
        <begin position="341"/>
        <end position="350"/>
    </location>
</feature>
<feature type="region of interest" description="Disordered" evidence="2">
    <location>
        <begin position="304"/>
        <end position="324"/>
    </location>
</feature>
<dbReference type="AlphaFoldDB" id="A0A3P9GZT2"/>
<dbReference type="SMART" id="SM00356">
    <property type="entry name" value="ZnF_C3H1"/>
    <property type="match status" value="3"/>
</dbReference>
<feature type="compositionally biased region" description="Basic and acidic residues" evidence="2">
    <location>
        <begin position="463"/>
        <end position="472"/>
    </location>
</feature>
<feature type="compositionally biased region" description="Basic and acidic residues" evidence="2">
    <location>
        <begin position="514"/>
        <end position="528"/>
    </location>
</feature>
<feature type="compositionally biased region" description="Basic and acidic residues" evidence="2">
    <location>
        <begin position="481"/>
        <end position="491"/>
    </location>
</feature>
<feature type="domain" description="C3H1-type" evidence="3">
    <location>
        <begin position="7"/>
        <end position="29"/>
    </location>
</feature>
<feature type="compositionally biased region" description="Basic and acidic residues" evidence="2">
    <location>
        <begin position="415"/>
        <end position="452"/>
    </location>
</feature>
<dbReference type="Gene3D" id="4.10.1000.10">
    <property type="entry name" value="Zinc finger, CCCH-type"/>
    <property type="match status" value="1"/>
</dbReference>
<proteinExistence type="predicted"/>
<feature type="compositionally biased region" description="Pro residues" evidence="2">
    <location>
        <begin position="558"/>
        <end position="567"/>
    </location>
</feature>
<feature type="zinc finger region" description="C3H1-type" evidence="1">
    <location>
        <begin position="7"/>
        <end position="29"/>
    </location>
</feature>
<name>A0A3P9GZT2_ORYLA</name>
<evidence type="ECO:0000256" key="2">
    <source>
        <dbReference type="SAM" id="MobiDB-lite"/>
    </source>
</evidence>
<feature type="compositionally biased region" description="Polar residues" evidence="2">
    <location>
        <begin position="601"/>
        <end position="622"/>
    </location>
</feature>